<sequence length="86" mass="9515">MNAVMILNITAVGIVKNLASIVVEEFIVAGGFQNLESHVTEHRLSGRGRRVDAYVIAARRFYGGLQRNFRQFSTYAAAEKILASET</sequence>
<evidence type="ECO:0000313" key="2">
    <source>
        <dbReference type="WBParaSite" id="nRc.2.0.1.t35752-RA"/>
    </source>
</evidence>
<name>A0A915KAM1_ROMCU</name>
<accession>A0A915KAM1</accession>
<keyword evidence="1" id="KW-1185">Reference proteome</keyword>
<dbReference type="AlphaFoldDB" id="A0A915KAM1"/>
<dbReference type="WBParaSite" id="nRc.2.0.1.t35752-RA">
    <property type="protein sequence ID" value="nRc.2.0.1.t35752-RA"/>
    <property type="gene ID" value="nRc.2.0.1.g35752"/>
</dbReference>
<proteinExistence type="predicted"/>
<reference evidence="2" key="1">
    <citation type="submission" date="2022-11" db="UniProtKB">
        <authorList>
            <consortium name="WormBaseParasite"/>
        </authorList>
    </citation>
    <scope>IDENTIFICATION</scope>
</reference>
<evidence type="ECO:0000313" key="1">
    <source>
        <dbReference type="Proteomes" id="UP000887565"/>
    </source>
</evidence>
<organism evidence="1 2">
    <name type="scientific">Romanomermis culicivorax</name>
    <name type="common">Nematode worm</name>
    <dbReference type="NCBI Taxonomy" id="13658"/>
    <lineage>
        <taxon>Eukaryota</taxon>
        <taxon>Metazoa</taxon>
        <taxon>Ecdysozoa</taxon>
        <taxon>Nematoda</taxon>
        <taxon>Enoplea</taxon>
        <taxon>Dorylaimia</taxon>
        <taxon>Mermithida</taxon>
        <taxon>Mermithoidea</taxon>
        <taxon>Mermithidae</taxon>
        <taxon>Romanomermis</taxon>
    </lineage>
</organism>
<protein>
    <submittedName>
        <fullName evidence="2">Uncharacterized protein</fullName>
    </submittedName>
</protein>
<dbReference type="Proteomes" id="UP000887565">
    <property type="component" value="Unplaced"/>
</dbReference>